<proteinExistence type="predicted"/>
<dbReference type="InterPro" id="IPR013747">
    <property type="entry name" value="ACP_syn_III_C"/>
</dbReference>
<dbReference type="GO" id="GO:0016746">
    <property type="term" value="F:acyltransferase activity"/>
    <property type="evidence" value="ECO:0007669"/>
    <property type="project" value="UniProtKB-KW"/>
</dbReference>
<keyword evidence="1" id="KW-0808">Transferase</keyword>
<keyword evidence="5" id="KW-1185">Reference proteome</keyword>
<evidence type="ECO:0000256" key="2">
    <source>
        <dbReference type="ARBA" id="ARBA00023315"/>
    </source>
</evidence>
<evidence type="ECO:0000256" key="1">
    <source>
        <dbReference type="ARBA" id="ARBA00022679"/>
    </source>
</evidence>
<dbReference type="AlphaFoldDB" id="A0A8J4H5P7"/>
<evidence type="ECO:0000313" key="4">
    <source>
        <dbReference type="EMBL" id="GIQ69324.1"/>
    </source>
</evidence>
<organism evidence="4 5">
    <name type="scientific">Xylanibacillus composti</name>
    <dbReference type="NCBI Taxonomy" id="1572762"/>
    <lineage>
        <taxon>Bacteria</taxon>
        <taxon>Bacillati</taxon>
        <taxon>Bacillota</taxon>
        <taxon>Bacilli</taxon>
        <taxon>Bacillales</taxon>
        <taxon>Paenibacillaceae</taxon>
        <taxon>Xylanibacillus</taxon>
    </lineage>
</organism>
<sequence length="336" mass="37393">MRIGGASVYCPRGRLTAEAWLGQGQLSHEEYEQLKQAGIRSVAVDDETPAPRMMERVMEQLLVKHRLPPERIKYVLVPYLYYSFPWTMNVFAAMRERFGLEQALCFSVRDLLCSNVLMAMHIGSKLLERFAGPDDLAVVLAVEKCLLPDQRFGGGHFITGDGAAAVFIGSGPRGDKLLAFRSAADLRTLQQGKMRDGRDEVPDYFYYVNLVKTIRFVLSEAQLEIEDIRLIIPNNIAVETWTLLAKLMKIERDRIYTEGLADSGHINNCDLLHNWQRIGAEGLLAAGDYYLLLTLGSGGVICCAVCQRDRAVPDTASGAQELCAEGAEAFQGSERL</sequence>
<dbReference type="SUPFAM" id="SSF53901">
    <property type="entry name" value="Thiolase-like"/>
    <property type="match status" value="1"/>
</dbReference>
<feature type="domain" description="Beta-ketoacyl-[acyl-carrier-protein] synthase III C-terminal" evidence="3">
    <location>
        <begin position="218"/>
        <end position="306"/>
    </location>
</feature>
<dbReference type="Proteomes" id="UP000677918">
    <property type="component" value="Unassembled WGS sequence"/>
</dbReference>
<gene>
    <name evidence="4" type="ORF">XYCOK13_21480</name>
</gene>
<dbReference type="Pfam" id="PF08541">
    <property type="entry name" value="ACP_syn_III_C"/>
    <property type="match status" value="1"/>
</dbReference>
<dbReference type="Gene3D" id="3.40.47.10">
    <property type="match status" value="2"/>
</dbReference>
<dbReference type="GO" id="GO:0044550">
    <property type="term" value="P:secondary metabolite biosynthetic process"/>
    <property type="evidence" value="ECO:0007669"/>
    <property type="project" value="TreeGrafter"/>
</dbReference>
<dbReference type="EMBL" id="BOVK01000027">
    <property type="protein sequence ID" value="GIQ69324.1"/>
    <property type="molecule type" value="Genomic_DNA"/>
</dbReference>
<name>A0A8J4H5P7_9BACL</name>
<comment type="caution">
    <text evidence="4">The sequence shown here is derived from an EMBL/GenBank/DDBJ whole genome shotgun (WGS) entry which is preliminary data.</text>
</comment>
<accession>A0A8J4H5P7</accession>
<reference evidence="4" key="1">
    <citation type="submission" date="2021-04" db="EMBL/GenBank/DDBJ databases">
        <title>Draft genome sequence of Xylanibacillus composti strain K13.</title>
        <authorList>
            <person name="Uke A."/>
            <person name="Chhe C."/>
            <person name="Baramee S."/>
            <person name="Kosugi A."/>
        </authorList>
    </citation>
    <scope>NUCLEOTIDE SEQUENCE</scope>
    <source>
        <strain evidence="4">K13</strain>
    </source>
</reference>
<dbReference type="PANTHER" id="PTHR34069">
    <property type="entry name" value="3-OXOACYL-[ACYL-CARRIER-PROTEIN] SYNTHASE 3"/>
    <property type="match status" value="1"/>
</dbReference>
<evidence type="ECO:0000313" key="5">
    <source>
        <dbReference type="Proteomes" id="UP000677918"/>
    </source>
</evidence>
<dbReference type="InterPro" id="IPR016039">
    <property type="entry name" value="Thiolase-like"/>
</dbReference>
<keyword evidence="2" id="KW-0012">Acyltransferase</keyword>
<protein>
    <recommendedName>
        <fullName evidence="3">Beta-ketoacyl-[acyl-carrier-protein] synthase III C-terminal domain-containing protein</fullName>
    </recommendedName>
</protein>
<dbReference type="PANTHER" id="PTHR34069:SF2">
    <property type="entry name" value="BETA-KETOACYL-[ACYL-CARRIER-PROTEIN] SYNTHASE III"/>
    <property type="match status" value="1"/>
</dbReference>
<evidence type="ECO:0000259" key="3">
    <source>
        <dbReference type="Pfam" id="PF08541"/>
    </source>
</evidence>